<feature type="transmembrane region" description="Helical" evidence="1">
    <location>
        <begin position="74"/>
        <end position="94"/>
    </location>
</feature>
<feature type="transmembrane region" description="Helical" evidence="1">
    <location>
        <begin position="12"/>
        <end position="34"/>
    </location>
</feature>
<feature type="transmembrane region" description="Helical" evidence="1">
    <location>
        <begin position="205"/>
        <end position="226"/>
    </location>
</feature>
<name>A0A3M7S9E3_BRAPC</name>
<protein>
    <submittedName>
        <fullName evidence="2">Uncharacterized protein</fullName>
    </submittedName>
</protein>
<feature type="transmembrane region" description="Helical" evidence="1">
    <location>
        <begin position="40"/>
        <end position="62"/>
    </location>
</feature>
<sequence>MKLKDVVYKFKLSIFLGFFAHCIHGLAVIAFHGSDHNLQVIYLLLTNHILIVTISVLLLSLFNRHLELLNRFIILFDLITQVFPVLFIVGQVDIQNFNLTISFNNFLLLLPDRLLQMVALAFNLPIDQFFGCRIAHFLLSIQLGHLLLHLRHAALHLLLPIPLIFQLSLHRLNHLLVLGQLVGVNALLVALRVQLMLQLEQITNFVFVAAVAFLQGLDLSMLLLALLLYPHIVGHFLANFFLNVLQIFAYQHKAFFNVRLFAQTVLKLMPALKLIFFLNFSKSLAQTYFFIYSADLTSEFLAATLLPEMSGLGL</sequence>
<comment type="caution">
    <text evidence="2">The sequence shown here is derived from an EMBL/GenBank/DDBJ whole genome shotgun (WGS) entry which is preliminary data.</text>
</comment>
<keyword evidence="1" id="KW-0812">Transmembrane</keyword>
<proteinExistence type="predicted"/>
<dbReference type="AlphaFoldDB" id="A0A3M7S9E3"/>
<evidence type="ECO:0000313" key="3">
    <source>
        <dbReference type="Proteomes" id="UP000276133"/>
    </source>
</evidence>
<keyword evidence="1" id="KW-0472">Membrane</keyword>
<feature type="transmembrane region" description="Helical" evidence="1">
    <location>
        <begin position="153"/>
        <end position="169"/>
    </location>
</feature>
<dbReference type="Proteomes" id="UP000276133">
    <property type="component" value="Unassembled WGS sequence"/>
</dbReference>
<feature type="transmembrane region" description="Helical" evidence="1">
    <location>
        <begin position="232"/>
        <end position="250"/>
    </location>
</feature>
<dbReference type="EMBL" id="REGN01001830">
    <property type="protein sequence ID" value="RNA32198.1"/>
    <property type="molecule type" value="Genomic_DNA"/>
</dbReference>
<evidence type="ECO:0000313" key="2">
    <source>
        <dbReference type="EMBL" id="RNA32198.1"/>
    </source>
</evidence>
<reference evidence="2 3" key="1">
    <citation type="journal article" date="2018" name="Sci. Rep.">
        <title>Genomic signatures of local adaptation to the degree of environmental predictability in rotifers.</title>
        <authorList>
            <person name="Franch-Gras L."/>
            <person name="Hahn C."/>
            <person name="Garcia-Roger E.M."/>
            <person name="Carmona M.J."/>
            <person name="Serra M."/>
            <person name="Gomez A."/>
        </authorList>
    </citation>
    <scope>NUCLEOTIDE SEQUENCE [LARGE SCALE GENOMIC DNA]</scope>
    <source>
        <strain evidence="2">HYR1</strain>
    </source>
</reference>
<evidence type="ECO:0000256" key="1">
    <source>
        <dbReference type="SAM" id="Phobius"/>
    </source>
</evidence>
<feature type="transmembrane region" description="Helical" evidence="1">
    <location>
        <begin position="175"/>
        <end position="193"/>
    </location>
</feature>
<keyword evidence="1" id="KW-1133">Transmembrane helix</keyword>
<gene>
    <name evidence="2" type="ORF">BpHYR1_054134</name>
</gene>
<keyword evidence="3" id="KW-1185">Reference proteome</keyword>
<organism evidence="2 3">
    <name type="scientific">Brachionus plicatilis</name>
    <name type="common">Marine rotifer</name>
    <name type="synonym">Brachionus muelleri</name>
    <dbReference type="NCBI Taxonomy" id="10195"/>
    <lineage>
        <taxon>Eukaryota</taxon>
        <taxon>Metazoa</taxon>
        <taxon>Spiralia</taxon>
        <taxon>Gnathifera</taxon>
        <taxon>Rotifera</taxon>
        <taxon>Eurotatoria</taxon>
        <taxon>Monogononta</taxon>
        <taxon>Pseudotrocha</taxon>
        <taxon>Ploima</taxon>
        <taxon>Brachionidae</taxon>
        <taxon>Brachionus</taxon>
    </lineage>
</organism>
<accession>A0A3M7S9E3</accession>